<dbReference type="InterPro" id="IPR013538">
    <property type="entry name" value="ASHA1/2-like_C"/>
</dbReference>
<dbReference type="InterPro" id="IPR023393">
    <property type="entry name" value="START-like_dom_sf"/>
</dbReference>
<evidence type="ECO:0000256" key="1">
    <source>
        <dbReference type="ARBA" id="ARBA00006817"/>
    </source>
</evidence>
<dbReference type="SUPFAM" id="SSF55961">
    <property type="entry name" value="Bet v1-like"/>
    <property type="match status" value="1"/>
</dbReference>
<name>A0ABY5P5T3_9LACT</name>
<feature type="domain" description="Activator of Hsp90 ATPase homologue 1/2-like C-terminal" evidence="2">
    <location>
        <begin position="20"/>
        <end position="163"/>
    </location>
</feature>
<dbReference type="RefSeq" id="WP_313793620.1">
    <property type="nucleotide sequence ID" value="NZ_CP102453.1"/>
</dbReference>
<proteinExistence type="inferred from homology"/>
<comment type="similarity">
    <text evidence="1">Belongs to the AHA1 family.</text>
</comment>
<dbReference type="Pfam" id="PF08327">
    <property type="entry name" value="AHSA1"/>
    <property type="match status" value="1"/>
</dbReference>
<accession>A0ABY5P5T3</accession>
<organism evidence="3 4">
    <name type="scientific">Fundicoccus culcitae</name>
    <dbReference type="NCBI Taxonomy" id="2969821"/>
    <lineage>
        <taxon>Bacteria</taxon>
        <taxon>Bacillati</taxon>
        <taxon>Bacillota</taxon>
        <taxon>Bacilli</taxon>
        <taxon>Lactobacillales</taxon>
        <taxon>Aerococcaceae</taxon>
        <taxon>Fundicoccus</taxon>
    </lineage>
</organism>
<dbReference type="Gene3D" id="3.30.530.20">
    <property type="match status" value="1"/>
</dbReference>
<sequence>MVQAKVTQAGSQLKVEGIFNAPQMTVFRAYTDDTLLKQWWSPDGWETTTSQMDFREGGQWFYIMTCTDPESETYGQTSSGLTTYSEIKAPESYQFTDAFTDEAGNINEAMPLLKGSYQFESLGTQTKVINITELNSPEEVKQLLDMGMIEGLEGTWRKLERLLMTLTD</sequence>
<dbReference type="Proteomes" id="UP001315967">
    <property type="component" value="Chromosome"/>
</dbReference>
<keyword evidence="4" id="KW-1185">Reference proteome</keyword>
<dbReference type="EMBL" id="CP102453">
    <property type="protein sequence ID" value="UUX34117.1"/>
    <property type="molecule type" value="Genomic_DNA"/>
</dbReference>
<evidence type="ECO:0000313" key="3">
    <source>
        <dbReference type="EMBL" id="UUX34117.1"/>
    </source>
</evidence>
<reference evidence="3 4" key="1">
    <citation type="submission" date="2022-08" db="EMBL/GenBank/DDBJ databases">
        <title>Aerococcaceae sp. nov isolated from spoiled eye mask.</title>
        <authorList>
            <person name="Zhou G."/>
            <person name="Xie X.-B."/>
            <person name="Shi Q.-S."/>
            <person name="Wang Y.-S."/>
            <person name="Wen X."/>
            <person name="Peng H."/>
            <person name="Yang X.-J."/>
            <person name="Tao H.-B."/>
            <person name="Huang X.-M."/>
        </authorList>
    </citation>
    <scope>NUCLEOTIDE SEQUENCE [LARGE SCALE GENOMIC DNA]</scope>
    <source>
        <strain evidence="4">DM20194951</strain>
    </source>
</reference>
<evidence type="ECO:0000259" key="2">
    <source>
        <dbReference type="Pfam" id="PF08327"/>
    </source>
</evidence>
<protein>
    <submittedName>
        <fullName evidence="3">SRPBCC domain-containing protein</fullName>
    </submittedName>
</protein>
<gene>
    <name evidence="3" type="ORF">NRE15_00155</name>
</gene>
<evidence type="ECO:0000313" key="4">
    <source>
        <dbReference type="Proteomes" id="UP001315967"/>
    </source>
</evidence>